<evidence type="ECO:0000313" key="3">
    <source>
        <dbReference type="Proteomes" id="UP000613208"/>
    </source>
</evidence>
<evidence type="ECO:0000313" key="2">
    <source>
        <dbReference type="EMBL" id="GFO83918.1"/>
    </source>
</evidence>
<comment type="caution">
    <text evidence="2">The sequence shown here is derived from an EMBL/GenBank/DDBJ whole genome shotgun (WGS) entry which is preliminary data.</text>
</comment>
<keyword evidence="1" id="KW-0812">Transmembrane</keyword>
<keyword evidence="1" id="KW-1133">Transmembrane helix</keyword>
<organism evidence="2 3">
    <name type="scientific">Anaerostipes butyraticus</name>
    <dbReference type="NCBI Taxonomy" id="645466"/>
    <lineage>
        <taxon>Bacteria</taxon>
        <taxon>Bacillati</taxon>
        <taxon>Bacillota</taxon>
        <taxon>Clostridia</taxon>
        <taxon>Lachnospirales</taxon>
        <taxon>Lachnospiraceae</taxon>
        <taxon>Anaerostipes</taxon>
    </lineage>
</organism>
<protein>
    <submittedName>
        <fullName evidence="2">Uncharacterized protein</fullName>
    </submittedName>
</protein>
<name>A0A916VCB8_9FIRM</name>
<dbReference type="RefSeq" id="WP_201309668.1">
    <property type="nucleotide sequence ID" value="NZ_BLYI01000006.1"/>
</dbReference>
<accession>A0A916VCB8</accession>
<sequence length="49" mass="5341">MAMLIFGNLTESVRPVVSGAVFVSLMISGVLGIIDRKLADRRNRMSGVY</sequence>
<dbReference type="Proteomes" id="UP000613208">
    <property type="component" value="Unassembled WGS sequence"/>
</dbReference>
<keyword evidence="1" id="KW-0472">Membrane</keyword>
<evidence type="ECO:0000256" key="1">
    <source>
        <dbReference type="SAM" id="Phobius"/>
    </source>
</evidence>
<gene>
    <name evidence="2" type="ORF">ANBU17_02650</name>
</gene>
<dbReference type="EMBL" id="BLYI01000006">
    <property type="protein sequence ID" value="GFO83918.1"/>
    <property type="molecule type" value="Genomic_DNA"/>
</dbReference>
<dbReference type="AlphaFoldDB" id="A0A916VCB8"/>
<proteinExistence type="predicted"/>
<feature type="transmembrane region" description="Helical" evidence="1">
    <location>
        <begin position="12"/>
        <end position="34"/>
    </location>
</feature>
<reference evidence="2" key="1">
    <citation type="submission" date="2020-06" db="EMBL/GenBank/DDBJ databases">
        <title>Characterization of fructooligosaccharide metabolism and fructooligosaccharide-degrading enzymes in human commensal butyrate producers.</title>
        <authorList>
            <person name="Tanno H."/>
            <person name="Fujii T."/>
            <person name="Hirano K."/>
            <person name="Maeno S."/>
            <person name="Tonozuka T."/>
            <person name="Sakamoto M."/>
            <person name="Ohkuma M."/>
            <person name="Tochio T."/>
            <person name="Endo A."/>
        </authorList>
    </citation>
    <scope>NUCLEOTIDE SEQUENCE</scope>
    <source>
        <strain evidence="2">JCM 17466</strain>
    </source>
</reference>
<keyword evidence="3" id="KW-1185">Reference proteome</keyword>